<comment type="subcellular location">
    <subcellularLocation>
        <location evidence="1 9">Cell inner membrane</location>
        <topology evidence="1 9">Multi-pass membrane protein</topology>
    </subcellularLocation>
</comment>
<dbReference type="PANTHER" id="PTHR35011">
    <property type="entry name" value="2,3-DIKETO-L-GULONATE TRAP TRANSPORTER SMALL PERMEASE PROTEIN YIAM"/>
    <property type="match status" value="1"/>
</dbReference>
<dbReference type="OrthoDB" id="4250245at2"/>
<feature type="transmembrane region" description="Helical" evidence="9">
    <location>
        <begin position="38"/>
        <end position="61"/>
    </location>
</feature>
<dbReference type="GO" id="GO:0022857">
    <property type="term" value="F:transmembrane transporter activity"/>
    <property type="evidence" value="ECO:0007669"/>
    <property type="project" value="UniProtKB-UniRule"/>
</dbReference>
<accession>A0A8B2NL23</accession>
<feature type="transmembrane region" description="Helical" evidence="9">
    <location>
        <begin position="67"/>
        <end position="89"/>
    </location>
</feature>
<keyword evidence="7 9" id="KW-0472">Membrane</keyword>
<keyword evidence="12" id="KW-1185">Reference proteome</keyword>
<sequence>MSETEREDIDLAATSEGTGRAVLPEAGVMGRVIDRLGYVFAAGIVAGAVILLIEVFLRYVFNSPTIWAHETTIFLSGLAFIYGGLYCTARNSHIRVVLIYDQLGPTARRAADVVIFLVSAVASLFFAYAAYQMASRAVFAPTGGIRLETTGSAWSPPTPALIKSFIFITMLLLAIQFVILAINTIRRTTR</sequence>
<evidence type="ECO:0000256" key="5">
    <source>
        <dbReference type="ARBA" id="ARBA00022692"/>
    </source>
</evidence>
<name>A0A8B2NL23_9HYPH</name>
<evidence type="ECO:0000256" key="3">
    <source>
        <dbReference type="ARBA" id="ARBA00022475"/>
    </source>
</evidence>
<dbReference type="EMBL" id="QHHQ01000004">
    <property type="protein sequence ID" value="RAI00305.1"/>
    <property type="molecule type" value="Genomic_DNA"/>
</dbReference>
<keyword evidence="4 9" id="KW-0997">Cell inner membrane</keyword>
<evidence type="ECO:0000256" key="7">
    <source>
        <dbReference type="ARBA" id="ARBA00023136"/>
    </source>
</evidence>
<comment type="caution">
    <text evidence="11">The sequence shown here is derived from an EMBL/GenBank/DDBJ whole genome shotgun (WGS) entry which is preliminary data.</text>
</comment>
<keyword evidence="2 9" id="KW-0813">Transport</keyword>
<dbReference type="AlphaFoldDB" id="A0A8B2NL23"/>
<dbReference type="Pfam" id="PF04290">
    <property type="entry name" value="DctQ"/>
    <property type="match status" value="1"/>
</dbReference>
<dbReference type="InterPro" id="IPR007387">
    <property type="entry name" value="TRAP_DctQ"/>
</dbReference>
<evidence type="ECO:0000256" key="2">
    <source>
        <dbReference type="ARBA" id="ARBA00022448"/>
    </source>
</evidence>
<dbReference type="GO" id="GO:0005886">
    <property type="term" value="C:plasma membrane"/>
    <property type="evidence" value="ECO:0007669"/>
    <property type="project" value="UniProtKB-SubCell"/>
</dbReference>
<dbReference type="RefSeq" id="WP_111349074.1">
    <property type="nucleotide sequence ID" value="NZ_JAIWKD010000007.1"/>
</dbReference>
<evidence type="ECO:0000259" key="10">
    <source>
        <dbReference type="Pfam" id="PF04290"/>
    </source>
</evidence>
<gene>
    <name evidence="11" type="ORF">DLJ53_19470</name>
</gene>
<evidence type="ECO:0000313" key="11">
    <source>
        <dbReference type="EMBL" id="RAI00305.1"/>
    </source>
</evidence>
<proteinExistence type="inferred from homology"/>
<evidence type="ECO:0000256" key="1">
    <source>
        <dbReference type="ARBA" id="ARBA00004429"/>
    </source>
</evidence>
<reference evidence="11 12" key="1">
    <citation type="submission" date="2018-05" db="EMBL/GenBank/DDBJ databases">
        <title>Acuticoccus sediminis sp. nov., isolated from deep-sea sediment of Indian Ocean.</title>
        <authorList>
            <person name="Liu X."/>
            <person name="Lai Q."/>
            <person name="Du Y."/>
            <person name="Sun F."/>
            <person name="Zhang X."/>
            <person name="Wang S."/>
            <person name="Shao Z."/>
        </authorList>
    </citation>
    <scope>NUCLEOTIDE SEQUENCE [LARGE SCALE GENOMIC DNA]</scope>
    <source>
        <strain evidence="11 12">PTG4-2</strain>
    </source>
</reference>
<keyword evidence="6 9" id="KW-1133">Transmembrane helix</keyword>
<protein>
    <recommendedName>
        <fullName evidence="9">TRAP transporter small permease protein</fullName>
    </recommendedName>
</protein>
<keyword evidence="3" id="KW-1003">Cell membrane</keyword>
<evidence type="ECO:0000313" key="12">
    <source>
        <dbReference type="Proteomes" id="UP000249590"/>
    </source>
</evidence>
<evidence type="ECO:0000256" key="9">
    <source>
        <dbReference type="RuleBase" id="RU369079"/>
    </source>
</evidence>
<evidence type="ECO:0000256" key="6">
    <source>
        <dbReference type="ARBA" id="ARBA00022989"/>
    </source>
</evidence>
<comment type="function">
    <text evidence="9">Part of the tripartite ATP-independent periplasmic (TRAP) transport system.</text>
</comment>
<organism evidence="11 12">
    <name type="scientific">Acuticoccus sediminis</name>
    <dbReference type="NCBI Taxonomy" id="2184697"/>
    <lineage>
        <taxon>Bacteria</taxon>
        <taxon>Pseudomonadati</taxon>
        <taxon>Pseudomonadota</taxon>
        <taxon>Alphaproteobacteria</taxon>
        <taxon>Hyphomicrobiales</taxon>
        <taxon>Amorphaceae</taxon>
        <taxon>Acuticoccus</taxon>
    </lineage>
</organism>
<dbReference type="PANTHER" id="PTHR35011:SF10">
    <property type="entry name" value="TRAP TRANSPORTER SMALL PERMEASE PROTEIN"/>
    <property type="match status" value="1"/>
</dbReference>
<feature type="transmembrane region" description="Helical" evidence="9">
    <location>
        <begin position="160"/>
        <end position="182"/>
    </location>
</feature>
<dbReference type="InterPro" id="IPR055348">
    <property type="entry name" value="DctQ"/>
</dbReference>
<keyword evidence="5 9" id="KW-0812">Transmembrane</keyword>
<comment type="similarity">
    <text evidence="8 9">Belongs to the TRAP transporter small permease family.</text>
</comment>
<dbReference type="GO" id="GO:0015740">
    <property type="term" value="P:C4-dicarboxylate transport"/>
    <property type="evidence" value="ECO:0007669"/>
    <property type="project" value="TreeGrafter"/>
</dbReference>
<evidence type="ECO:0000256" key="4">
    <source>
        <dbReference type="ARBA" id="ARBA00022519"/>
    </source>
</evidence>
<comment type="subunit">
    <text evidence="9">The complex comprises the extracytoplasmic solute receptor protein and the two transmembrane proteins.</text>
</comment>
<evidence type="ECO:0000256" key="8">
    <source>
        <dbReference type="ARBA" id="ARBA00038436"/>
    </source>
</evidence>
<dbReference type="Proteomes" id="UP000249590">
    <property type="component" value="Unassembled WGS sequence"/>
</dbReference>
<feature type="domain" description="Tripartite ATP-independent periplasmic transporters DctQ component" evidence="10">
    <location>
        <begin position="48"/>
        <end position="185"/>
    </location>
</feature>
<feature type="transmembrane region" description="Helical" evidence="9">
    <location>
        <begin position="110"/>
        <end position="131"/>
    </location>
</feature>